<dbReference type="GO" id="GO:0035556">
    <property type="term" value="P:intracellular signal transduction"/>
    <property type="evidence" value="ECO:0007669"/>
    <property type="project" value="InterPro"/>
</dbReference>
<dbReference type="SUPFAM" id="SSF50729">
    <property type="entry name" value="PH domain-like"/>
    <property type="match status" value="1"/>
</dbReference>
<keyword evidence="2" id="KW-1185">Reference proteome</keyword>
<dbReference type="SUPFAM" id="SSF48065">
    <property type="entry name" value="DBL homology domain (DH-domain)"/>
    <property type="match status" value="1"/>
</dbReference>
<dbReference type="InterPro" id="IPR051092">
    <property type="entry name" value="FYVE_RhoGEF_PH"/>
</dbReference>
<dbReference type="PROSITE" id="PS50010">
    <property type="entry name" value="DH_2"/>
    <property type="match status" value="1"/>
</dbReference>
<dbReference type="InterPro" id="IPR035899">
    <property type="entry name" value="DBL_dom_sf"/>
</dbReference>
<dbReference type="CDD" id="cd00160">
    <property type="entry name" value="RhoGEF"/>
    <property type="match status" value="1"/>
</dbReference>
<dbReference type="Gene3D" id="2.30.29.30">
    <property type="entry name" value="Pleckstrin-homology domain (PH domain)/Phosphotyrosine-binding domain (PTB)"/>
    <property type="match status" value="1"/>
</dbReference>
<dbReference type="PROSITE" id="PS00741">
    <property type="entry name" value="DH_1"/>
    <property type="match status" value="1"/>
</dbReference>
<dbReference type="Proteomes" id="UP000694920">
    <property type="component" value="Unplaced"/>
</dbReference>
<dbReference type="SMART" id="SM00325">
    <property type="entry name" value="RhoGEF"/>
    <property type="match status" value="1"/>
</dbReference>
<proteinExistence type="predicted"/>
<reference evidence="3" key="1">
    <citation type="submission" date="2025-08" db="UniProtKB">
        <authorList>
            <consortium name="RefSeq"/>
        </authorList>
    </citation>
    <scope>IDENTIFICATION</scope>
</reference>
<gene>
    <name evidence="3" type="primary">LOC107265903</name>
</gene>
<feature type="domain" description="DH" evidence="1">
    <location>
        <begin position="52"/>
        <end position="228"/>
    </location>
</feature>
<dbReference type="SMART" id="SM00233">
    <property type="entry name" value="PH"/>
    <property type="match status" value="1"/>
</dbReference>
<dbReference type="PANTHER" id="PTHR12673:SF159">
    <property type="entry name" value="LD03170P"/>
    <property type="match status" value="1"/>
</dbReference>
<evidence type="ECO:0000313" key="3">
    <source>
        <dbReference type="RefSeq" id="XP_015591293.1"/>
    </source>
</evidence>
<evidence type="ECO:0000313" key="2">
    <source>
        <dbReference type="Proteomes" id="UP000694920"/>
    </source>
</evidence>
<dbReference type="InterPro" id="IPR011993">
    <property type="entry name" value="PH-like_dom_sf"/>
</dbReference>
<dbReference type="RefSeq" id="XP_015591293.1">
    <property type="nucleotide sequence ID" value="XM_015735807.2"/>
</dbReference>
<dbReference type="InterPro" id="IPR000219">
    <property type="entry name" value="DH_dom"/>
</dbReference>
<dbReference type="PANTHER" id="PTHR12673">
    <property type="entry name" value="FACIOGENITAL DYSPLASIA PROTEIN"/>
    <property type="match status" value="1"/>
</dbReference>
<evidence type="ECO:0000259" key="1">
    <source>
        <dbReference type="PROSITE" id="PS50010"/>
    </source>
</evidence>
<dbReference type="Pfam" id="PF00621">
    <property type="entry name" value="RhoGEF"/>
    <property type="match status" value="1"/>
</dbReference>
<organism evidence="2 3">
    <name type="scientific">Cephus cinctus</name>
    <name type="common">Wheat stem sawfly</name>
    <dbReference type="NCBI Taxonomy" id="211228"/>
    <lineage>
        <taxon>Eukaryota</taxon>
        <taxon>Metazoa</taxon>
        <taxon>Ecdysozoa</taxon>
        <taxon>Arthropoda</taxon>
        <taxon>Hexapoda</taxon>
        <taxon>Insecta</taxon>
        <taxon>Pterygota</taxon>
        <taxon>Neoptera</taxon>
        <taxon>Endopterygota</taxon>
        <taxon>Hymenoptera</taxon>
        <taxon>Cephoidea</taxon>
        <taxon>Cephidae</taxon>
        <taxon>Cephus</taxon>
    </lineage>
</organism>
<dbReference type="GeneID" id="107265903"/>
<dbReference type="AlphaFoldDB" id="A0AAJ7BQI0"/>
<accession>A0AAJ7BQI0</accession>
<sequence>MNSPRTPQTTLSAELKSIINERNILTTRTRMKVLSALDEIHQENRAEKDRNLRAQAIQEILTSEVTYLHQLETIMQFFMHTMIEKGLLTHASYITLFGNIESLYNVNGELLKELKQDPENVAKAFYRLAPFFKLYSVYAYDYKQALILLQDTEQNDPVTADFIAKQESRPEVGKKLSSLLIAPIQRIPRYKLLLSEVLKHTSTRHKDYNILRGSLAEIEKTAIHINSLVADYEDTQKLLELQRRIISPINLIKPGRKLLRQGPLMRVSRRGNSSYRRHFVLLSDTLLYCKGGVETSLTVCCLLPLNKCKVQRVLSGGLFKVSCLQEILLLYSENGDSEAWIQSLQDAAKKYAECRQTLRKDSSSRMPLRHHNIYQFPSENIPEKRCKRKRHEDGVDEMTDPNISNIIYINRDCEDDGDAEKGTECFPFKKLKKSRTNTTDNLNNKGNTWMDKSLSEGCSNENNCQNKQPYMDSLYPLRQVPLKANRYDKKCRIVAGPSKKSTTLDTINETSYPYEFHQETYEQNIESSTTSFKRIGHFFSAVGNSLRGFFRLR</sequence>
<dbReference type="KEGG" id="ccin:107265903"/>
<dbReference type="Gene3D" id="1.20.900.10">
    <property type="entry name" value="Dbl homology (DH) domain"/>
    <property type="match status" value="1"/>
</dbReference>
<dbReference type="InterPro" id="IPR001331">
    <property type="entry name" value="GDS_CDC24_CS"/>
</dbReference>
<dbReference type="GO" id="GO:0005085">
    <property type="term" value="F:guanyl-nucleotide exchange factor activity"/>
    <property type="evidence" value="ECO:0007669"/>
    <property type="project" value="InterPro"/>
</dbReference>
<dbReference type="GO" id="GO:0005737">
    <property type="term" value="C:cytoplasm"/>
    <property type="evidence" value="ECO:0007669"/>
    <property type="project" value="TreeGrafter"/>
</dbReference>
<dbReference type="InterPro" id="IPR001849">
    <property type="entry name" value="PH_domain"/>
</dbReference>
<name>A0AAJ7BQI0_CEPCN</name>
<protein>
    <recommendedName>
        <fullName evidence="1">DH domain-containing protein</fullName>
    </recommendedName>
</protein>